<dbReference type="AlphaFoldDB" id="A0A2U1NVZ1"/>
<dbReference type="STRING" id="35608.A0A2U1NVZ1"/>
<dbReference type="InterPro" id="IPR027417">
    <property type="entry name" value="P-loop_NTPase"/>
</dbReference>
<sequence>MALNCESNNKPCCTCKGCSRSLYTMDLCSGNRISGFEKIKTLLQNTSFAQAIPGFKVFIIEECHLLTLEAWDELMSLLEGPYGSNLVFILISSIGLIPHTKLLDLLAVAVSGDAINTIRYVKKLSECIEPSSFVSQLVNLVTNLLSGDPSSSSSSANRTLLILFMVCEWQWCAGKTQSARLRCILKLLVETERQLRSTSTHDQTSNIIATTFLDITSMKASNINNIVLLARSLLSTSSQWSNITFSSKEYTHAKTKHQTQICEIKHL</sequence>
<organism evidence="1 2">
    <name type="scientific">Artemisia annua</name>
    <name type="common">Sweet wormwood</name>
    <dbReference type="NCBI Taxonomy" id="35608"/>
    <lineage>
        <taxon>Eukaryota</taxon>
        <taxon>Viridiplantae</taxon>
        <taxon>Streptophyta</taxon>
        <taxon>Embryophyta</taxon>
        <taxon>Tracheophyta</taxon>
        <taxon>Spermatophyta</taxon>
        <taxon>Magnoliopsida</taxon>
        <taxon>eudicotyledons</taxon>
        <taxon>Gunneridae</taxon>
        <taxon>Pentapetalae</taxon>
        <taxon>asterids</taxon>
        <taxon>campanulids</taxon>
        <taxon>Asterales</taxon>
        <taxon>Asteraceae</taxon>
        <taxon>Asteroideae</taxon>
        <taxon>Anthemideae</taxon>
        <taxon>Artemisiinae</taxon>
        <taxon>Artemisia</taxon>
    </lineage>
</organism>
<dbReference type="SUPFAM" id="SSF52540">
    <property type="entry name" value="P-loop containing nucleoside triphosphate hydrolases"/>
    <property type="match status" value="1"/>
</dbReference>
<dbReference type="OrthoDB" id="1906110at2759"/>
<gene>
    <name evidence="1" type="ORF">CTI12_AA223480</name>
</gene>
<comment type="caution">
    <text evidence="1">The sequence shown here is derived from an EMBL/GenBank/DDBJ whole genome shotgun (WGS) entry which is preliminary data.</text>
</comment>
<dbReference type="EMBL" id="PKPP01002090">
    <property type="protein sequence ID" value="PWA77693.1"/>
    <property type="molecule type" value="Genomic_DNA"/>
</dbReference>
<dbReference type="Gene3D" id="3.40.50.300">
    <property type="entry name" value="P-loop containing nucleotide triphosphate hydrolases"/>
    <property type="match status" value="1"/>
</dbReference>
<proteinExistence type="predicted"/>
<accession>A0A2U1NVZ1</accession>
<name>A0A2U1NVZ1_ARTAN</name>
<dbReference type="Proteomes" id="UP000245207">
    <property type="component" value="Unassembled WGS sequence"/>
</dbReference>
<evidence type="ECO:0000313" key="2">
    <source>
        <dbReference type="Proteomes" id="UP000245207"/>
    </source>
</evidence>
<reference evidence="1 2" key="1">
    <citation type="journal article" date="2018" name="Mol. Plant">
        <title>The genome of Artemisia annua provides insight into the evolution of Asteraceae family and artemisinin biosynthesis.</title>
        <authorList>
            <person name="Shen Q."/>
            <person name="Zhang L."/>
            <person name="Liao Z."/>
            <person name="Wang S."/>
            <person name="Yan T."/>
            <person name="Shi P."/>
            <person name="Liu M."/>
            <person name="Fu X."/>
            <person name="Pan Q."/>
            <person name="Wang Y."/>
            <person name="Lv Z."/>
            <person name="Lu X."/>
            <person name="Zhang F."/>
            <person name="Jiang W."/>
            <person name="Ma Y."/>
            <person name="Chen M."/>
            <person name="Hao X."/>
            <person name="Li L."/>
            <person name="Tang Y."/>
            <person name="Lv G."/>
            <person name="Zhou Y."/>
            <person name="Sun X."/>
            <person name="Brodelius P.E."/>
            <person name="Rose J.K.C."/>
            <person name="Tang K."/>
        </authorList>
    </citation>
    <scope>NUCLEOTIDE SEQUENCE [LARGE SCALE GENOMIC DNA]</scope>
    <source>
        <strain evidence="2">cv. Huhao1</strain>
        <tissue evidence="1">Leaf</tissue>
    </source>
</reference>
<evidence type="ECO:0000313" key="1">
    <source>
        <dbReference type="EMBL" id="PWA77693.1"/>
    </source>
</evidence>
<protein>
    <submittedName>
        <fullName evidence="1">Protein STICHEL-like 3</fullName>
    </submittedName>
</protein>
<keyword evidence="2" id="KW-1185">Reference proteome</keyword>